<organism evidence="1 2">
    <name type="scientific">Plantimonas leprariae</name>
    <dbReference type="NCBI Taxonomy" id="2615207"/>
    <lineage>
        <taxon>Bacteria</taxon>
        <taxon>Pseudomonadati</taxon>
        <taxon>Pseudomonadota</taxon>
        <taxon>Alphaproteobacteria</taxon>
        <taxon>Hyphomicrobiales</taxon>
        <taxon>Aurantimonadaceae</taxon>
        <taxon>Plantimonas</taxon>
    </lineage>
</organism>
<gene>
    <name evidence="1" type="ORF">F6X38_14965</name>
</gene>
<dbReference type="Proteomes" id="UP000432089">
    <property type="component" value="Unassembled WGS sequence"/>
</dbReference>
<comment type="caution">
    <text evidence="1">The sequence shown here is derived from an EMBL/GenBank/DDBJ whole genome shotgun (WGS) entry which is preliminary data.</text>
</comment>
<reference evidence="1 2" key="1">
    <citation type="submission" date="2019-09" db="EMBL/GenBank/DDBJ databases">
        <title>YIM 132180 draft genome.</title>
        <authorList>
            <person name="Zhang K."/>
        </authorList>
    </citation>
    <scope>NUCLEOTIDE SEQUENCE [LARGE SCALE GENOMIC DNA]</scope>
    <source>
        <strain evidence="1 2">YIM 132180</strain>
    </source>
</reference>
<dbReference type="SUPFAM" id="SSF53448">
    <property type="entry name" value="Nucleotide-diphospho-sugar transferases"/>
    <property type="match status" value="1"/>
</dbReference>
<protein>
    <submittedName>
        <fullName evidence="1">Glycosyltransferase family 2 protein</fullName>
    </submittedName>
</protein>
<dbReference type="InterPro" id="IPR029044">
    <property type="entry name" value="Nucleotide-diphossugar_trans"/>
</dbReference>
<evidence type="ECO:0000313" key="1">
    <source>
        <dbReference type="EMBL" id="KAB0678784.1"/>
    </source>
</evidence>
<dbReference type="RefSeq" id="WP_150970952.1">
    <property type="nucleotide sequence ID" value="NZ_VZDO01000012.1"/>
</dbReference>
<dbReference type="GO" id="GO:0016740">
    <property type="term" value="F:transferase activity"/>
    <property type="evidence" value="ECO:0007669"/>
    <property type="project" value="UniProtKB-KW"/>
</dbReference>
<keyword evidence="2" id="KW-1185">Reference proteome</keyword>
<accession>A0A7V7PMX2</accession>
<keyword evidence="1" id="KW-0808">Transferase</keyword>
<sequence length="270" mass="31109">MVLTFIVPVRHPDNAPDWKTLISRLRQTLRSIAAQTCDDWEAVVVANHGVELPTLPDRVVVERVDFPPNRMFDLNVAGREAAYDAVREDKGKRILAGMRTRPDSRYFMVVDDDDFVSNRLVAFVRDNAGEAGWTFNQGYIWSENRPVVYKYDDFSKLCGTSHIVRSDLFEQLREASATELDFIKRCLGSHIFIEADLREAGTPLRPLPFRGAVYRVGHRGAHSRSSGVLRSYILRRDVLRNPRRLLQRIRRLRLVSKRHRREFFGSAATV</sequence>
<name>A0A7V7PMX2_9HYPH</name>
<proteinExistence type="predicted"/>
<evidence type="ECO:0000313" key="2">
    <source>
        <dbReference type="Proteomes" id="UP000432089"/>
    </source>
</evidence>
<dbReference type="CDD" id="cd00761">
    <property type="entry name" value="Glyco_tranf_GTA_type"/>
    <property type="match status" value="1"/>
</dbReference>
<dbReference type="AlphaFoldDB" id="A0A7V7PMX2"/>
<dbReference type="EMBL" id="VZDO01000012">
    <property type="protein sequence ID" value="KAB0678784.1"/>
    <property type="molecule type" value="Genomic_DNA"/>
</dbReference>